<dbReference type="PRINTS" id="PR00080">
    <property type="entry name" value="SDRFAMILY"/>
</dbReference>
<name>A0ABN2PHL0_9ACTN</name>
<accession>A0ABN2PHL0</accession>
<dbReference type="PROSITE" id="PS00061">
    <property type="entry name" value="ADH_SHORT"/>
    <property type="match status" value="1"/>
</dbReference>
<dbReference type="EMBL" id="BAAAMY010000005">
    <property type="protein sequence ID" value="GAA1922124.1"/>
    <property type="molecule type" value="Genomic_DNA"/>
</dbReference>
<organism evidence="5 6">
    <name type="scientific">Nocardioides lentus</name>
    <dbReference type="NCBI Taxonomy" id="338077"/>
    <lineage>
        <taxon>Bacteria</taxon>
        <taxon>Bacillati</taxon>
        <taxon>Actinomycetota</taxon>
        <taxon>Actinomycetes</taxon>
        <taxon>Propionibacteriales</taxon>
        <taxon>Nocardioidaceae</taxon>
        <taxon>Nocardioides</taxon>
    </lineage>
</organism>
<proteinExistence type="inferred from homology"/>
<dbReference type="PRINTS" id="PR00081">
    <property type="entry name" value="GDHRDH"/>
</dbReference>
<dbReference type="InterPro" id="IPR036291">
    <property type="entry name" value="NAD(P)-bd_dom_sf"/>
</dbReference>
<dbReference type="Pfam" id="PF00106">
    <property type="entry name" value="adh_short"/>
    <property type="match status" value="1"/>
</dbReference>
<dbReference type="PANTHER" id="PTHR43490:SF99">
    <property type="entry name" value="SHORT-CHAIN DEHYDROGENASE_REDUCTASE"/>
    <property type="match status" value="1"/>
</dbReference>
<keyword evidence="6" id="KW-1185">Reference proteome</keyword>
<evidence type="ECO:0000313" key="6">
    <source>
        <dbReference type="Proteomes" id="UP001501612"/>
    </source>
</evidence>
<evidence type="ECO:0000313" key="5">
    <source>
        <dbReference type="EMBL" id="GAA1922124.1"/>
    </source>
</evidence>
<comment type="caution">
    <text evidence="5">The sequence shown here is derived from an EMBL/GenBank/DDBJ whole genome shotgun (WGS) entry which is preliminary data.</text>
</comment>
<dbReference type="PANTHER" id="PTHR43490">
    <property type="entry name" value="(+)-NEOMENTHOL DEHYDROGENASE"/>
    <property type="match status" value="1"/>
</dbReference>
<evidence type="ECO:0000256" key="2">
    <source>
        <dbReference type="ARBA" id="ARBA00022857"/>
    </source>
</evidence>
<dbReference type="Proteomes" id="UP001501612">
    <property type="component" value="Unassembled WGS sequence"/>
</dbReference>
<evidence type="ECO:0000256" key="1">
    <source>
        <dbReference type="ARBA" id="ARBA00006484"/>
    </source>
</evidence>
<evidence type="ECO:0000256" key="4">
    <source>
        <dbReference type="RuleBase" id="RU000363"/>
    </source>
</evidence>
<dbReference type="RefSeq" id="WP_344007576.1">
    <property type="nucleotide sequence ID" value="NZ_BAAAMY010000005.1"/>
</dbReference>
<dbReference type="SUPFAM" id="SSF51735">
    <property type="entry name" value="NAD(P)-binding Rossmann-fold domains"/>
    <property type="match status" value="1"/>
</dbReference>
<keyword evidence="2" id="KW-0521">NADP</keyword>
<dbReference type="InterPro" id="IPR020904">
    <property type="entry name" value="Sc_DH/Rdtase_CS"/>
</dbReference>
<dbReference type="InterPro" id="IPR002347">
    <property type="entry name" value="SDR_fam"/>
</dbReference>
<evidence type="ECO:0000256" key="3">
    <source>
        <dbReference type="ARBA" id="ARBA00023002"/>
    </source>
</evidence>
<comment type="similarity">
    <text evidence="1 4">Belongs to the short-chain dehydrogenases/reductases (SDR) family.</text>
</comment>
<dbReference type="Gene3D" id="3.40.50.720">
    <property type="entry name" value="NAD(P)-binding Rossmann-like Domain"/>
    <property type="match status" value="1"/>
</dbReference>
<keyword evidence="3" id="KW-0560">Oxidoreductase</keyword>
<sequence length="234" mass="24079">MTITLVTGANKGIGLETARRLLSEGHHVWVGSRDPDRGAAAVERLGEGARSVRLDVTDDRSVSAAVETIRLRDGRLDVLVNNAGIADNTLGAHDVDPERARQLFDANVVGVVRTTQAALPLLSASSNPVVVNVSSGLGSFAATADPGRPESQTPLITYAASKAAVNMLTVKYAASLPAFRVNAACPGLTATDFAAGFPGAQPVEEAVGVIVRLATLGPDGPTGTIHENDGPGAW</sequence>
<reference evidence="5 6" key="1">
    <citation type="journal article" date="2019" name="Int. J. Syst. Evol. Microbiol.">
        <title>The Global Catalogue of Microorganisms (GCM) 10K type strain sequencing project: providing services to taxonomists for standard genome sequencing and annotation.</title>
        <authorList>
            <consortium name="The Broad Institute Genomics Platform"/>
            <consortium name="The Broad Institute Genome Sequencing Center for Infectious Disease"/>
            <person name="Wu L."/>
            <person name="Ma J."/>
        </authorList>
    </citation>
    <scope>NUCLEOTIDE SEQUENCE [LARGE SCALE GENOMIC DNA]</scope>
    <source>
        <strain evidence="5 6">JCM 14046</strain>
    </source>
</reference>
<protein>
    <submittedName>
        <fullName evidence="5">SDR family NAD(P)-dependent oxidoreductase</fullName>
    </submittedName>
</protein>
<gene>
    <name evidence="5" type="ORF">GCM10009737_24520</name>
</gene>